<evidence type="ECO:0000313" key="2">
    <source>
        <dbReference type="Proteomes" id="UP000631114"/>
    </source>
</evidence>
<dbReference type="InterPro" id="IPR010765">
    <property type="entry name" value="DUF1350"/>
</dbReference>
<sequence length="211" mass="23231">MTETAKRSQDGWGVSGDWREVEGAWVLRPRNSRPTSVVHFIGAVPLFSCYLPMAQSFGPVISQLISSPTVRFEMAMKQFETLSPPIMKQVLPLVEQLPPLYMVEGHFIPKPEETRRLLLSSESAISSLLDMSVRSLPGDHLQVIPDVPPGMADAVNRGSELLVNLTVGTPWETVAREVNSTLGVDIKSQISKDVDLASWMTSTMGSMLLKP</sequence>
<proteinExistence type="predicted"/>
<dbReference type="OrthoDB" id="4892at2759"/>
<comment type="caution">
    <text evidence="1">The sequence shown here is derived from an EMBL/GenBank/DDBJ whole genome shotgun (WGS) entry which is preliminary data.</text>
</comment>
<dbReference type="EMBL" id="JADFTS010000004">
    <property type="protein sequence ID" value="KAF9610716.1"/>
    <property type="molecule type" value="Genomic_DNA"/>
</dbReference>
<dbReference type="AlphaFoldDB" id="A0A835I4Y4"/>
<name>A0A835I4Y4_9MAGN</name>
<dbReference type="Proteomes" id="UP000631114">
    <property type="component" value="Unassembled WGS sequence"/>
</dbReference>
<reference evidence="1 2" key="1">
    <citation type="submission" date="2020-10" db="EMBL/GenBank/DDBJ databases">
        <title>The Coptis chinensis genome and diversification of protoberbering-type alkaloids.</title>
        <authorList>
            <person name="Wang B."/>
            <person name="Shu S."/>
            <person name="Song C."/>
            <person name="Liu Y."/>
        </authorList>
    </citation>
    <scope>NUCLEOTIDE SEQUENCE [LARGE SCALE GENOMIC DNA]</scope>
    <source>
        <strain evidence="1">HL-2020</strain>
        <tissue evidence="1">Leaf</tissue>
    </source>
</reference>
<evidence type="ECO:0000313" key="1">
    <source>
        <dbReference type="EMBL" id="KAF9610716.1"/>
    </source>
</evidence>
<organism evidence="1 2">
    <name type="scientific">Coptis chinensis</name>
    <dbReference type="NCBI Taxonomy" id="261450"/>
    <lineage>
        <taxon>Eukaryota</taxon>
        <taxon>Viridiplantae</taxon>
        <taxon>Streptophyta</taxon>
        <taxon>Embryophyta</taxon>
        <taxon>Tracheophyta</taxon>
        <taxon>Spermatophyta</taxon>
        <taxon>Magnoliopsida</taxon>
        <taxon>Ranunculales</taxon>
        <taxon>Ranunculaceae</taxon>
        <taxon>Coptidoideae</taxon>
        <taxon>Coptis</taxon>
    </lineage>
</organism>
<keyword evidence="2" id="KW-1185">Reference proteome</keyword>
<protein>
    <submittedName>
        <fullName evidence="1">Uncharacterized protein</fullName>
    </submittedName>
</protein>
<dbReference type="PANTHER" id="PTHR34127">
    <property type="entry name" value="OS04G0405600 PROTEIN"/>
    <property type="match status" value="1"/>
</dbReference>
<gene>
    <name evidence="1" type="ORF">IFM89_024566</name>
</gene>
<accession>A0A835I4Y4</accession>
<dbReference type="PANTHER" id="PTHR34127:SF1">
    <property type="entry name" value="OS04G0405600 PROTEIN"/>
    <property type="match status" value="1"/>
</dbReference>